<gene>
    <name evidence="1" type="ORF">C7459_12417</name>
</gene>
<comment type="caution">
    <text evidence="1">The sequence shown here is derived from an EMBL/GenBank/DDBJ whole genome shotgun (WGS) entry which is preliminary data.</text>
</comment>
<sequence>MTITGVCTCGWAGPFKLRMTSAAIRTCPKCGEMVDCDRLAIITAGTAEVAAAFDPSSEPSRTMEFGKDDKTVVYEKAAAKRKRATRGAIG</sequence>
<reference evidence="1 2" key="1">
    <citation type="submission" date="2018-05" db="EMBL/GenBank/DDBJ databases">
        <title>Genomic Encyclopedia of Type Strains, Phase IV (KMG-IV): sequencing the most valuable type-strain genomes for metagenomic binning, comparative biology and taxonomic classification.</title>
        <authorList>
            <person name="Goeker M."/>
        </authorList>
    </citation>
    <scope>NUCLEOTIDE SEQUENCE [LARGE SCALE GENOMIC DNA]</scope>
    <source>
        <strain evidence="1 2">DSM 18773</strain>
    </source>
</reference>
<name>A0A316D4N4_9BACL</name>
<evidence type="ECO:0000313" key="2">
    <source>
        <dbReference type="Proteomes" id="UP000245634"/>
    </source>
</evidence>
<dbReference type="Proteomes" id="UP000245634">
    <property type="component" value="Unassembled WGS sequence"/>
</dbReference>
<evidence type="ECO:0000313" key="1">
    <source>
        <dbReference type="EMBL" id="PWK05268.1"/>
    </source>
</evidence>
<accession>A0A316D4N4</accession>
<proteinExistence type="predicted"/>
<dbReference type="AlphaFoldDB" id="A0A316D4N4"/>
<organism evidence="1 2">
    <name type="scientific">Tumebacillus permanentifrigoris</name>
    <dbReference type="NCBI Taxonomy" id="378543"/>
    <lineage>
        <taxon>Bacteria</taxon>
        <taxon>Bacillati</taxon>
        <taxon>Bacillota</taxon>
        <taxon>Bacilli</taxon>
        <taxon>Bacillales</taxon>
        <taxon>Alicyclobacillaceae</taxon>
        <taxon>Tumebacillus</taxon>
    </lineage>
</organism>
<protein>
    <submittedName>
        <fullName evidence="1">Uncharacterized protein</fullName>
    </submittedName>
</protein>
<dbReference type="RefSeq" id="WP_109691138.1">
    <property type="nucleotide sequence ID" value="NZ_QGGL01000024.1"/>
</dbReference>
<keyword evidence="2" id="KW-1185">Reference proteome</keyword>
<dbReference type="EMBL" id="QGGL01000024">
    <property type="protein sequence ID" value="PWK05268.1"/>
    <property type="molecule type" value="Genomic_DNA"/>
</dbReference>